<evidence type="ECO:0000313" key="1">
    <source>
        <dbReference type="EMBL" id="RLE06644.1"/>
    </source>
</evidence>
<accession>A0A662D2W2</accession>
<evidence type="ECO:0000313" key="2">
    <source>
        <dbReference type="Proteomes" id="UP000277457"/>
    </source>
</evidence>
<feature type="non-terminal residue" evidence="1">
    <location>
        <position position="1"/>
    </location>
</feature>
<protein>
    <submittedName>
        <fullName evidence="1">Uncharacterized protein</fullName>
    </submittedName>
</protein>
<dbReference type="AlphaFoldDB" id="A0A662D2W2"/>
<name>A0A662D2W2_UNCAE</name>
<gene>
    <name evidence="1" type="ORF">DRZ78_04350</name>
</gene>
<proteinExistence type="predicted"/>
<dbReference type="Proteomes" id="UP000277457">
    <property type="component" value="Unassembled WGS sequence"/>
</dbReference>
<reference evidence="1 2" key="1">
    <citation type="submission" date="2018-06" db="EMBL/GenBank/DDBJ databases">
        <title>Extensive metabolic versatility and redundancy in microbially diverse, dynamic hydrothermal sediments.</title>
        <authorList>
            <person name="Dombrowski N."/>
            <person name="Teske A."/>
            <person name="Baker B.J."/>
        </authorList>
    </citation>
    <scope>NUCLEOTIDE SEQUENCE [LARGE SCALE GENOMIC DNA]</scope>
    <source>
        <strain evidence="1">B7_G13</strain>
    </source>
</reference>
<dbReference type="EMBL" id="QMPY01000164">
    <property type="protein sequence ID" value="RLE06644.1"/>
    <property type="molecule type" value="Genomic_DNA"/>
</dbReference>
<comment type="caution">
    <text evidence="1">The sequence shown here is derived from an EMBL/GenBank/DDBJ whole genome shotgun (WGS) entry which is preliminary data.</text>
</comment>
<sequence>QIAGGLPRRKANQNAPYTKSLTYLDVFKEAYSRPQVRTEEYDPYGLFSRMEDILGDAIAACLLNPKADPKEELKKARAKAESILREAIAAGKGI</sequence>
<organism evidence="1 2">
    <name type="scientific">Aerophobetes bacterium</name>
    <dbReference type="NCBI Taxonomy" id="2030807"/>
    <lineage>
        <taxon>Bacteria</taxon>
        <taxon>Candidatus Aerophobota</taxon>
    </lineage>
</organism>